<dbReference type="PROSITE" id="PS50059">
    <property type="entry name" value="FKBP_PPIASE"/>
    <property type="match status" value="1"/>
</dbReference>
<evidence type="ECO:0000313" key="8">
    <source>
        <dbReference type="EMBL" id="GLR15922.1"/>
    </source>
</evidence>
<evidence type="ECO:0000256" key="1">
    <source>
        <dbReference type="ARBA" id="ARBA00000971"/>
    </source>
</evidence>
<evidence type="ECO:0000256" key="6">
    <source>
        <dbReference type="RuleBase" id="RU003915"/>
    </source>
</evidence>
<name>A0AA37SM62_9BACT</name>
<dbReference type="EMBL" id="BSOH01000002">
    <property type="protein sequence ID" value="GLR15922.1"/>
    <property type="molecule type" value="Genomic_DNA"/>
</dbReference>
<feature type="domain" description="PPIase FKBP-type" evidence="7">
    <location>
        <begin position="184"/>
        <end position="271"/>
    </location>
</feature>
<sequence>MTEGGFKYKIIPDGGTQAANDGDYVFFHVNMMADNNEQFNSRTSGQESVIQLKPQPNANIITDAMQELLALSTVGDSIVLMVPTDSLKNLGFPPGDTTKLLSYNIRVTEILDEASYNEKISTEQAEAEAKAAIVMERLPEVEAFVAETYKYIASGKAGDNIQETPSGLKYIIHEEGSGEQLNAGDIATVHYYGILKSNGTMFDNSWRRGQEFQFQIGAGQVIKGWDEGLALLKKGSKATLIIPYELGYGAAGNPPTIPAESDLIFYIEVPQ</sequence>
<dbReference type="FunFam" id="3.10.50.40:FF:000006">
    <property type="entry name" value="Peptidyl-prolyl cis-trans isomerase"/>
    <property type="match status" value="1"/>
</dbReference>
<evidence type="ECO:0000256" key="2">
    <source>
        <dbReference type="ARBA" id="ARBA00006577"/>
    </source>
</evidence>
<dbReference type="Proteomes" id="UP001156666">
    <property type="component" value="Unassembled WGS sequence"/>
</dbReference>
<dbReference type="SUPFAM" id="SSF54534">
    <property type="entry name" value="FKBP-like"/>
    <property type="match status" value="2"/>
</dbReference>
<reference evidence="8" key="2">
    <citation type="submission" date="2023-01" db="EMBL/GenBank/DDBJ databases">
        <title>Draft genome sequence of Portibacter lacus strain NBRC 108769.</title>
        <authorList>
            <person name="Sun Q."/>
            <person name="Mori K."/>
        </authorList>
    </citation>
    <scope>NUCLEOTIDE SEQUENCE</scope>
    <source>
        <strain evidence="8">NBRC 108769</strain>
    </source>
</reference>
<reference evidence="8" key="1">
    <citation type="journal article" date="2014" name="Int. J. Syst. Evol. Microbiol.">
        <title>Complete genome sequence of Corynebacterium casei LMG S-19264T (=DSM 44701T), isolated from a smear-ripened cheese.</title>
        <authorList>
            <consortium name="US DOE Joint Genome Institute (JGI-PGF)"/>
            <person name="Walter F."/>
            <person name="Albersmeier A."/>
            <person name="Kalinowski J."/>
            <person name="Ruckert C."/>
        </authorList>
    </citation>
    <scope>NUCLEOTIDE SEQUENCE</scope>
    <source>
        <strain evidence="8">NBRC 108769</strain>
    </source>
</reference>
<keyword evidence="9" id="KW-1185">Reference proteome</keyword>
<dbReference type="AlphaFoldDB" id="A0AA37SM62"/>
<organism evidence="8 9">
    <name type="scientific">Portibacter lacus</name>
    <dbReference type="NCBI Taxonomy" id="1099794"/>
    <lineage>
        <taxon>Bacteria</taxon>
        <taxon>Pseudomonadati</taxon>
        <taxon>Bacteroidota</taxon>
        <taxon>Saprospiria</taxon>
        <taxon>Saprospirales</taxon>
        <taxon>Haliscomenobacteraceae</taxon>
        <taxon>Portibacter</taxon>
    </lineage>
</organism>
<dbReference type="Gene3D" id="3.10.50.40">
    <property type="match status" value="2"/>
</dbReference>
<accession>A0AA37SM62</accession>
<dbReference type="GO" id="GO:0003755">
    <property type="term" value="F:peptidyl-prolyl cis-trans isomerase activity"/>
    <property type="evidence" value="ECO:0007669"/>
    <property type="project" value="UniProtKB-UniRule"/>
</dbReference>
<dbReference type="InterPro" id="IPR001179">
    <property type="entry name" value="PPIase_FKBP_dom"/>
</dbReference>
<dbReference type="PANTHER" id="PTHR43811">
    <property type="entry name" value="FKBP-TYPE PEPTIDYL-PROLYL CIS-TRANS ISOMERASE FKPA"/>
    <property type="match status" value="1"/>
</dbReference>
<comment type="caution">
    <text evidence="8">The sequence shown here is derived from an EMBL/GenBank/DDBJ whole genome shotgun (WGS) entry which is preliminary data.</text>
</comment>
<evidence type="ECO:0000256" key="5">
    <source>
        <dbReference type="PROSITE-ProRule" id="PRU00277"/>
    </source>
</evidence>
<evidence type="ECO:0000256" key="3">
    <source>
        <dbReference type="ARBA" id="ARBA00023110"/>
    </source>
</evidence>
<dbReference type="EC" id="5.2.1.8" evidence="6"/>
<keyword evidence="3 5" id="KW-0697">Rotamase</keyword>
<dbReference type="Pfam" id="PF00254">
    <property type="entry name" value="FKBP_C"/>
    <property type="match status" value="1"/>
</dbReference>
<proteinExistence type="inferred from homology"/>
<evidence type="ECO:0000259" key="7">
    <source>
        <dbReference type="PROSITE" id="PS50059"/>
    </source>
</evidence>
<protein>
    <recommendedName>
        <fullName evidence="6">Peptidyl-prolyl cis-trans isomerase</fullName>
        <ecNumber evidence="6">5.2.1.8</ecNumber>
    </recommendedName>
</protein>
<keyword evidence="4 5" id="KW-0413">Isomerase</keyword>
<dbReference type="InterPro" id="IPR046357">
    <property type="entry name" value="PPIase_dom_sf"/>
</dbReference>
<gene>
    <name evidence="8" type="ORF">GCM10007940_05370</name>
</gene>
<comment type="similarity">
    <text evidence="2 6">Belongs to the FKBP-type PPIase family.</text>
</comment>
<evidence type="ECO:0000313" key="9">
    <source>
        <dbReference type="Proteomes" id="UP001156666"/>
    </source>
</evidence>
<dbReference type="PANTHER" id="PTHR43811:SF19">
    <property type="entry name" value="39 KDA FK506-BINDING NUCLEAR PROTEIN"/>
    <property type="match status" value="1"/>
</dbReference>
<evidence type="ECO:0000256" key="4">
    <source>
        <dbReference type="ARBA" id="ARBA00023235"/>
    </source>
</evidence>
<comment type="catalytic activity">
    <reaction evidence="1 5 6">
        <text>[protein]-peptidylproline (omega=180) = [protein]-peptidylproline (omega=0)</text>
        <dbReference type="Rhea" id="RHEA:16237"/>
        <dbReference type="Rhea" id="RHEA-COMP:10747"/>
        <dbReference type="Rhea" id="RHEA-COMP:10748"/>
        <dbReference type="ChEBI" id="CHEBI:83833"/>
        <dbReference type="ChEBI" id="CHEBI:83834"/>
        <dbReference type="EC" id="5.2.1.8"/>
    </reaction>
</comment>